<dbReference type="STRING" id="1408163.A0A0F4YGF7"/>
<evidence type="ECO:0000313" key="5">
    <source>
        <dbReference type="Proteomes" id="UP000053958"/>
    </source>
</evidence>
<name>A0A0F4YGF7_RASE3</name>
<dbReference type="PANTHER" id="PTHR22789:SF0">
    <property type="entry name" value="3-OXO-TETRONATE 4-PHOSPHATE DECARBOXYLASE-RELATED"/>
    <property type="match status" value="1"/>
</dbReference>
<dbReference type="GO" id="GO:0019323">
    <property type="term" value="P:pentose catabolic process"/>
    <property type="evidence" value="ECO:0007669"/>
    <property type="project" value="TreeGrafter"/>
</dbReference>
<evidence type="ECO:0000259" key="3">
    <source>
        <dbReference type="SMART" id="SM01007"/>
    </source>
</evidence>
<evidence type="ECO:0000256" key="2">
    <source>
        <dbReference type="ARBA" id="ARBA00023239"/>
    </source>
</evidence>
<proteinExistence type="predicted"/>
<dbReference type="SMART" id="SM01007">
    <property type="entry name" value="Aldolase_II"/>
    <property type="match status" value="1"/>
</dbReference>
<dbReference type="SUPFAM" id="SSF53639">
    <property type="entry name" value="AraD/HMP-PK domain-like"/>
    <property type="match status" value="1"/>
</dbReference>
<keyword evidence="1" id="KW-0479">Metal-binding</keyword>
<evidence type="ECO:0000313" key="4">
    <source>
        <dbReference type="EMBL" id="KKA17036.1"/>
    </source>
</evidence>
<reference evidence="4 5" key="1">
    <citation type="submission" date="2015-04" db="EMBL/GenBank/DDBJ databases">
        <authorList>
            <person name="Heijne W.H."/>
            <person name="Fedorova N.D."/>
            <person name="Nierman W.C."/>
            <person name="Vollebregt A.W."/>
            <person name="Zhao Z."/>
            <person name="Wu L."/>
            <person name="Kumar M."/>
            <person name="Stam H."/>
            <person name="van den Berg M.A."/>
            <person name="Pel H.J."/>
        </authorList>
    </citation>
    <scope>NUCLEOTIDE SEQUENCE [LARGE SCALE GENOMIC DNA]</scope>
    <source>
        <strain evidence="4 5">CBS 393.64</strain>
    </source>
</reference>
<dbReference type="InterPro" id="IPR050197">
    <property type="entry name" value="Aldolase_class_II_sugar_metab"/>
</dbReference>
<dbReference type="GO" id="GO:0016832">
    <property type="term" value="F:aldehyde-lyase activity"/>
    <property type="evidence" value="ECO:0007669"/>
    <property type="project" value="TreeGrafter"/>
</dbReference>
<keyword evidence="2" id="KW-0456">Lyase</keyword>
<dbReference type="PANTHER" id="PTHR22789">
    <property type="entry name" value="FUCULOSE PHOSPHATE ALDOLASE"/>
    <property type="match status" value="1"/>
</dbReference>
<sequence>MASQEDIVLKSMIRKFITGCHILHYHRVLDAYGHLSFRHPSKPDVFLMSRYIAPATISSDRDVIEYYVSNAEPVDPNSPPGYSERCIHSEIYRRYPDVQSVVHSHSEAVVPYSISGTRTPVFDIAEHFQPDDIKDMLVRNTRLGAALAACFADTPTATSPDHAVVLMRGHGFTTQASSIEECVLRAVYTQQNASIQTTALLTHAAHFSAAPARATDAQAEVKYLDEEESQASGVMTKWSAYRPWGLWCREVEASGLYVNQA</sequence>
<dbReference type="AlphaFoldDB" id="A0A0F4YGF7"/>
<dbReference type="Gene3D" id="3.40.225.10">
    <property type="entry name" value="Class II aldolase/adducin N-terminal domain"/>
    <property type="match status" value="1"/>
</dbReference>
<dbReference type="InterPro" id="IPR036409">
    <property type="entry name" value="Aldolase_II/adducin_N_sf"/>
</dbReference>
<comment type="caution">
    <text evidence="4">The sequence shown here is derived from an EMBL/GenBank/DDBJ whole genome shotgun (WGS) entry which is preliminary data.</text>
</comment>
<evidence type="ECO:0000256" key="1">
    <source>
        <dbReference type="ARBA" id="ARBA00022723"/>
    </source>
</evidence>
<gene>
    <name evidence="4" type="ORF">T310_9358</name>
</gene>
<keyword evidence="5" id="KW-1185">Reference proteome</keyword>
<dbReference type="Pfam" id="PF00596">
    <property type="entry name" value="Aldolase_II"/>
    <property type="match status" value="1"/>
</dbReference>
<feature type="domain" description="Class II aldolase/adducin N-terminal" evidence="3">
    <location>
        <begin position="14"/>
        <end position="197"/>
    </location>
</feature>
<dbReference type="InterPro" id="IPR001303">
    <property type="entry name" value="Aldolase_II/adducin_N"/>
</dbReference>
<dbReference type="Proteomes" id="UP000053958">
    <property type="component" value="Unassembled WGS sequence"/>
</dbReference>
<protein>
    <recommendedName>
        <fullName evidence="3">Class II aldolase/adducin N-terminal domain-containing protein</fullName>
    </recommendedName>
</protein>
<dbReference type="GO" id="GO:0046872">
    <property type="term" value="F:metal ion binding"/>
    <property type="evidence" value="ECO:0007669"/>
    <property type="project" value="UniProtKB-KW"/>
</dbReference>
<dbReference type="RefSeq" id="XP_013323648.1">
    <property type="nucleotide sequence ID" value="XM_013468194.1"/>
</dbReference>
<dbReference type="GO" id="GO:0005829">
    <property type="term" value="C:cytosol"/>
    <property type="evidence" value="ECO:0007669"/>
    <property type="project" value="TreeGrafter"/>
</dbReference>
<dbReference type="OrthoDB" id="2932980at2759"/>
<dbReference type="EMBL" id="LASV01000719">
    <property type="protein sequence ID" value="KKA17036.1"/>
    <property type="molecule type" value="Genomic_DNA"/>
</dbReference>
<dbReference type="GeneID" id="25321296"/>
<organism evidence="4 5">
    <name type="scientific">Rasamsonia emersonii (strain ATCC 16479 / CBS 393.64 / IMI 116815)</name>
    <dbReference type="NCBI Taxonomy" id="1408163"/>
    <lineage>
        <taxon>Eukaryota</taxon>
        <taxon>Fungi</taxon>
        <taxon>Dikarya</taxon>
        <taxon>Ascomycota</taxon>
        <taxon>Pezizomycotina</taxon>
        <taxon>Eurotiomycetes</taxon>
        <taxon>Eurotiomycetidae</taxon>
        <taxon>Eurotiales</taxon>
        <taxon>Trichocomaceae</taxon>
        <taxon>Rasamsonia</taxon>
    </lineage>
</organism>
<accession>A0A0F4YGF7</accession>